<evidence type="ECO:0000313" key="3">
    <source>
        <dbReference type="Proteomes" id="UP000324222"/>
    </source>
</evidence>
<accession>A0A5B7HYY0</accession>
<dbReference type="AlphaFoldDB" id="A0A5B7HYY0"/>
<evidence type="ECO:0000313" key="2">
    <source>
        <dbReference type="EMBL" id="MPC74909.1"/>
    </source>
</evidence>
<proteinExistence type="predicted"/>
<reference evidence="2 3" key="1">
    <citation type="submission" date="2019-05" db="EMBL/GenBank/DDBJ databases">
        <title>Another draft genome of Portunus trituberculatus and its Hox gene families provides insights of decapod evolution.</title>
        <authorList>
            <person name="Jeong J.-H."/>
            <person name="Song I."/>
            <person name="Kim S."/>
            <person name="Choi T."/>
            <person name="Kim D."/>
            <person name="Ryu S."/>
            <person name="Kim W."/>
        </authorList>
    </citation>
    <scope>NUCLEOTIDE SEQUENCE [LARGE SCALE GENOMIC DNA]</scope>
    <source>
        <tissue evidence="2">Muscle</tissue>
    </source>
</reference>
<feature type="region of interest" description="Disordered" evidence="1">
    <location>
        <begin position="85"/>
        <end position="107"/>
    </location>
</feature>
<protein>
    <submittedName>
        <fullName evidence="2">Uncharacterized protein</fullName>
    </submittedName>
</protein>
<comment type="caution">
    <text evidence="2">The sequence shown here is derived from an EMBL/GenBank/DDBJ whole genome shotgun (WGS) entry which is preliminary data.</text>
</comment>
<dbReference type="EMBL" id="VSRR010039991">
    <property type="protein sequence ID" value="MPC74909.1"/>
    <property type="molecule type" value="Genomic_DNA"/>
</dbReference>
<gene>
    <name evidence="2" type="ORF">E2C01_069289</name>
</gene>
<evidence type="ECO:0000256" key="1">
    <source>
        <dbReference type="SAM" id="MobiDB-lite"/>
    </source>
</evidence>
<keyword evidence="3" id="KW-1185">Reference proteome</keyword>
<name>A0A5B7HYY0_PORTR</name>
<dbReference type="Proteomes" id="UP000324222">
    <property type="component" value="Unassembled WGS sequence"/>
</dbReference>
<organism evidence="2 3">
    <name type="scientific">Portunus trituberculatus</name>
    <name type="common">Swimming crab</name>
    <name type="synonym">Neptunus trituberculatus</name>
    <dbReference type="NCBI Taxonomy" id="210409"/>
    <lineage>
        <taxon>Eukaryota</taxon>
        <taxon>Metazoa</taxon>
        <taxon>Ecdysozoa</taxon>
        <taxon>Arthropoda</taxon>
        <taxon>Crustacea</taxon>
        <taxon>Multicrustacea</taxon>
        <taxon>Malacostraca</taxon>
        <taxon>Eumalacostraca</taxon>
        <taxon>Eucarida</taxon>
        <taxon>Decapoda</taxon>
        <taxon>Pleocyemata</taxon>
        <taxon>Brachyura</taxon>
        <taxon>Eubrachyura</taxon>
        <taxon>Portunoidea</taxon>
        <taxon>Portunidae</taxon>
        <taxon>Portuninae</taxon>
        <taxon>Portunus</taxon>
    </lineage>
</organism>
<sequence>MLRATATKHPRHRQPLNTSHYENCRKNVGKYYIRSELKVVSPTASSPLLRVITELSTPGCNQDIAPPLSHTPATTNLHKLRHESKGLAGQHAGKKHPAECQGGVVLP</sequence>